<dbReference type="InterPro" id="IPR045076">
    <property type="entry name" value="MutS"/>
</dbReference>
<dbReference type="Proteomes" id="UP000256424">
    <property type="component" value="Unassembled WGS sequence"/>
</dbReference>
<keyword evidence="6" id="KW-0238">DNA-binding</keyword>
<keyword evidence="1" id="KW-0699">rRNA-binding</keyword>
<dbReference type="AlphaFoldDB" id="A0A3D8J6G6"/>
<dbReference type="EMBL" id="NXLW01000004">
    <property type="protein sequence ID" value="RDU72870.1"/>
    <property type="molecule type" value="Genomic_DNA"/>
</dbReference>
<keyword evidence="5" id="KW-0694">RNA-binding</keyword>
<evidence type="ECO:0000256" key="2">
    <source>
        <dbReference type="ARBA" id="ARBA00022741"/>
    </source>
</evidence>
<evidence type="ECO:0000256" key="3">
    <source>
        <dbReference type="ARBA" id="ARBA00022801"/>
    </source>
</evidence>
<dbReference type="SUPFAM" id="SSF160443">
    <property type="entry name" value="SMR domain-like"/>
    <property type="match status" value="1"/>
</dbReference>
<dbReference type="SMART" id="SM00463">
    <property type="entry name" value="SMR"/>
    <property type="match status" value="1"/>
</dbReference>
<evidence type="ECO:0000259" key="8">
    <source>
        <dbReference type="PROSITE" id="PS50828"/>
    </source>
</evidence>
<dbReference type="InterPro" id="IPR000432">
    <property type="entry name" value="DNA_mismatch_repair_MutS_C"/>
</dbReference>
<name>A0A3D8J6G6_9HELI</name>
<dbReference type="Gene3D" id="3.30.1370.110">
    <property type="match status" value="1"/>
</dbReference>
<dbReference type="PANTHER" id="PTHR11361">
    <property type="entry name" value="DNA MISMATCH REPAIR PROTEIN MUTS FAMILY MEMBER"/>
    <property type="match status" value="1"/>
</dbReference>
<dbReference type="InterPro" id="IPR027417">
    <property type="entry name" value="P-loop_NTPase"/>
</dbReference>
<evidence type="ECO:0000313" key="9">
    <source>
        <dbReference type="EMBL" id="RDU72870.1"/>
    </source>
</evidence>
<evidence type="ECO:0000256" key="5">
    <source>
        <dbReference type="ARBA" id="ARBA00022884"/>
    </source>
</evidence>
<dbReference type="Gene3D" id="3.40.50.300">
    <property type="entry name" value="P-loop containing nucleotide triphosphate hydrolases"/>
    <property type="match status" value="1"/>
</dbReference>
<keyword evidence="10" id="KW-1185">Reference proteome</keyword>
<dbReference type="SMART" id="SM00533">
    <property type="entry name" value="MUTSd"/>
    <property type="match status" value="1"/>
</dbReference>
<dbReference type="Pfam" id="PF01713">
    <property type="entry name" value="Smr"/>
    <property type="match status" value="1"/>
</dbReference>
<dbReference type="GO" id="GO:0004519">
    <property type="term" value="F:endonuclease activity"/>
    <property type="evidence" value="ECO:0007669"/>
    <property type="project" value="InterPro"/>
</dbReference>
<dbReference type="GO" id="GO:0005524">
    <property type="term" value="F:ATP binding"/>
    <property type="evidence" value="ECO:0007669"/>
    <property type="project" value="UniProtKB-KW"/>
</dbReference>
<keyword evidence="2" id="KW-0547">Nucleotide-binding</keyword>
<proteinExistence type="predicted"/>
<sequence>MDSNAKFMKKIQQISSLVSKLNLDDFLVRYSEYFSRAFNAPSYDNAHRDLLHTKVLNHILEILDSEKLQALIAHFDDKVYCVSLPTLPKVRELDQQLLWLSKGANLTIEEVIACAQIVKVFYDLQQEDSLQGKQDFFSKYLQSFQFPSDILVLLTYFVFEKNTQENFYCIKRGVDKELDSLRDALESKMQEKERKLNNAIHTPHLEEFLVDTQLHFIQDTLTLLLRAGFANILPAKVIARSNRGFFYVVPMYLESLQQEIIVLQDKIRQRIAFLAAEYSKIYARHLPFLRYVNKEFDCLDRVLARVRFARDSNLEFVFPCNADTDSIVLHEYAHPSLKNPKPITLRFSKNLLLITGVNAGGKTMLLKSVLSALFCVKYFLPFKIHPHKSHIPLVQNIVIISQDPQNSKQDISTFSGRIKEFSKILHQRNLIVGIDEIELGTDSSEAASLYKILLDYLLDNGVKAIVTTHHKFLASLMADNPHTQLLAALYNIKEAKPQYEFIEGIGKSYAMECAALYGIPMNLIMRAKQLHGSQANSLEKLIEKSNEQITQNKQRETKLESLIAQKQAELRELEQMKAMLKKQFETQSLNLKRHYNEAIKEVKMLARQTSLQTESHTQKQDMLKNIHKLLNKASKQKQQEPRIVLQSDKRYEINEWVKYHSNVARIIAKENTHSSQSHKGEMHFYTIELRNGVRLKGIPSIELESTKNTIAPQSSYTLQADIQARTRLDLHGCTREEALVSLEEFLNQALMARFGEVLIVHGRGSGMLRSIVIHYLENADFVRGFVDAPASMGGSGAKIVYLC</sequence>
<dbReference type="GO" id="GO:0019843">
    <property type="term" value="F:rRNA binding"/>
    <property type="evidence" value="ECO:0007669"/>
    <property type="project" value="UniProtKB-KW"/>
</dbReference>
<protein>
    <submittedName>
        <fullName evidence="9">Recombination and DNA strand exchange inhibitor protein</fullName>
    </submittedName>
</protein>
<evidence type="ECO:0000256" key="6">
    <source>
        <dbReference type="ARBA" id="ARBA00023125"/>
    </source>
</evidence>
<dbReference type="Pfam" id="PF00488">
    <property type="entry name" value="MutS_V"/>
    <property type="match status" value="1"/>
</dbReference>
<dbReference type="InterPro" id="IPR005747">
    <property type="entry name" value="MutS2"/>
</dbReference>
<dbReference type="PROSITE" id="PS50828">
    <property type="entry name" value="SMR"/>
    <property type="match status" value="1"/>
</dbReference>
<dbReference type="NCBIfam" id="TIGR01069">
    <property type="entry name" value="mutS2"/>
    <property type="match status" value="1"/>
</dbReference>
<evidence type="ECO:0000256" key="1">
    <source>
        <dbReference type="ARBA" id="ARBA00022730"/>
    </source>
</evidence>
<dbReference type="PANTHER" id="PTHR11361:SF14">
    <property type="entry name" value="DNA MISMATCH REPAIR PROTEIN MUTS, TYPE 2"/>
    <property type="match status" value="1"/>
</dbReference>
<evidence type="ECO:0000256" key="7">
    <source>
        <dbReference type="SAM" id="Coils"/>
    </source>
</evidence>
<dbReference type="InterPro" id="IPR007696">
    <property type="entry name" value="DNA_mismatch_repair_MutS_core"/>
</dbReference>
<gene>
    <name evidence="9" type="ORF">CQA66_03000</name>
</gene>
<dbReference type="OrthoDB" id="9808166at2"/>
<dbReference type="SUPFAM" id="SSF48334">
    <property type="entry name" value="DNA repair protein MutS, domain III"/>
    <property type="match status" value="1"/>
</dbReference>
<reference evidence="9 10" key="1">
    <citation type="submission" date="2018-04" db="EMBL/GenBank/DDBJ databases">
        <title>Novel Campyloabacter and Helicobacter Species and Strains.</title>
        <authorList>
            <person name="Mannion A.J."/>
            <person name="Shen Z."/>
            <person name="Fox J.G."/>
        </authorList>
    </citation>
    <scope>NUCLEOTIDE SEQUENCE [LARGE SCALE GENOMIC DNA]</scope>
    <source>
        <strain evidence="9 10">MIT 97-5075</strain>
    </source>
</reference>
<dbReference type="SUPFAM" id="SSF52540">
    <property type="entry name" value="P-loop containing nucleoside triphosphate hydrolases"/>
    <property type="match status" value="1"/>
</dbReference>
<dbReference type="GO" id="GO:0006298">
    <property type="term" value="P:mismatch repair"/>
    <property type="evidence" value="ECO:0007669"/>
    <property type="project" value="InterPro"/>
</dbReference>
<dbReference type="InterPro" id="IPR036063">
    <property type="entry name" value="Smr_dom_sf"/>
</dbReference>
<dbReference type="SMART" id="SM00534">
    <property type="entry name" value="MUTSac"/>
    <property type="match status" value="1"/>
</dbReference>
<comment type="caution">
    <text evidence="9">The sequence shown here is derived from an EMBL/GenBank/DDBJ whole genome shotgun (WGS) entry which is preliminary data.</text>
</comment>
<feature type="domain" description="Smr" evidence="8">
    <location>
        <begin position="728"/>
        <end position="803"/>
    </location>
</feature>
<evidence type="ECO:0000256" key="4">
    <source>
        <dbReference type="ARBA" id="ARBA00022840"/>
    </source>
</evidence>
<dbReference type="RefSeq" id="WP_104763146.1">
    <property type="nucleotide sequence ID" value="NZ_FZPM01000014.1"/>
</dbReference>
<keyword evidence="3" id="KW-0378">Hydrolase</keyword>
<keyword evidence="4" id="KW-0067">ATP-binding</keyword>
<dbReference type="InterPro" id="IPR036187">
    <property type="entry name" value="DNA_mismatch_repair_MutS_sf"/>
</dbReference>
<dbReference type="GO" id="GO:0045910">
    <property type="term" value="P:negative regulation of DNA recombination"/>
    <property type="evidence" value="ECO:0007669"/>
    <property type="project" value="InterPro"/>
</dbReference>
<dbReference type="GO" id="GO:0016887">
    <property type="term" value="F:ATP hydrolysis activity"/>
    <property type="evidence" value="ECO:0007669"/>
    <property type="project" value="InterPro"/>
</dbReference>
<organism evidence="9 10">
    <name type="scientific">Helicobacter aurati</name>
    <dbReference type="NCBI Taxonomy" id="137778"/>
    <lineage>
        <taxon>Bacteria</taxon>
        <taxon>Pseudomonadati</taxon>
        <taxon>Campylobacterota</taxon>
        <taxon>Epsilonproteobacteria</taxon>
        <taxon>Campylobacterales</taxon>
        <taxon>Helicobacteraceae</taxon>
        <taxon>Helicobacter</taxon>
    </lineage>
</organism>
<dbReference type="InterPro" id="IPR002625">
    <property type="entry name" value="Smr_dom"/>
</dbReference>
<feature type="coiled-coil region" evidence="7">
    <location>
        <begin position="535"/>
        <end position="590"/>
    </location>
</feature>
<feature type="coiled-coil region" evidence="7">
    <location>
        <begin position="171"/>
        <end position="202"/>
    </location>
</feature>
<accession>A0A3D8J6G6</accession>
<dbReference type="GO" id="GO:0140664">
    <property type="term" value="F:ATP-dependent DNA damage sensor activity"/>
    <property type="evidence" value="ECO:0007669"/>
    <property type="project" value="InterPro"/>
</dbReference>
<keyword evidence="7" id="KW-0175">Coiled coil</keyword>
<evidence type="ECO:0000313" key="10">
    <source>
        <dbReference type="Proteomes" id="UP000256424"/>
    </source>
</evidence>
<dbReference type="GO" id="GO:0030983">
    <property type="term" value="F:mismatched DNA binding"/>
    <property type="evidence" value="ECO:0007669"/>
    <property type="project" value="InterPro"/>
</dbReference>